<comment type="cofactor">
    <cofactor evidence="2">
        <name>Mn(2+)</name>
        <dbReference type="ChEBI" id="CHEBI:29035"/>
    </cofactor>
</comment>
<dbReference type="NCBIfam" id="NF004076">
    <property type="entry name" value="PRK05581.1-4"/>
    <property type="match status" value="1"/>
</dbReference>
<dbReference type="PANTHER" id="PTHR11749">
    <property type="entry name" value="RIBULOSE-5-PHOSPHATE-3-EPIMERASE"/>
    <property type="match status" value="1"/>
</dbReference>
<dbReference type="GO" id="GO:0046872">
    <property type="term" value="F:metal ion binding"/>
    <property type="evidence" value="ECO:0007669"/>
    <property type="project" value="UniProtKB-KW"/>
</dbReference>
<comment type="cofactor">
    <cofactor evidence="3">
        <name>Co(2+)</name>
        <dbReference type="ChEBI" id="CHEBI:48828"/>
    </cofactor>
</comment>
<feature type="binding site" evidence="15">
    <location>
        <position position="39"/>
    </location>
    <ligand>
        <name>a divalent metal cation</name>
        <dbReference type="ChEBI" id="CHEBI:60240"/>
    </ligand>
</feature>
<feature type="binding site" evidence="16">
    <location>
        <begin position="147"/>
        <end position="150"/>
    </location>
    <ligand>
        <name>substrate</name>
    </ligand>
</feature>
<evidence type="ECO:0000256" key="13">
    <source>
        <dbReference type="PIRNR" id="PIRNR001461"/>
    </source>
</evidence>
<feature type="binding site" evidence="16">
    <location>
        <position position="178"/>
    </location>
    <ligand>
        <name>substrate</name>
    </ligand>
</feature>
<evidence type="ECO:0000256" key="7">
    <source>
        <dbReference type="ARBA" id="ARBA00009541"/>
    </source>
</evidence>
<evidence type="ECO:0000256" key="2">
    <source>
        <dbReference type="ARBA" id="ARBA00001936"/>
    </source>
</evidence>
<dbReference type="EMBL" id="JBBCAQ010000027">
    <property type="protein sequence ID" value="KAK7586187.1"/>
    <property type="molecule type" value="Genomic_DNA"/>
</dbReference>
<dbReference type="PROSITE" id="PS01086">
    <property type="entry name" value="RIBUL_P_3_EPIMER_2"/>
    <property type="match status" value="1"/>
</dbReference>
<dbReference type="HAMAP" id="MF_02227">
    <property type="entry name" value="RPE"/>
    <property type="match status" value="1"/>
</dbReference>
<keyword evidence="11 15" id="KW-0862">Zinc</keyword>
<evidence type="ECO:0000256" key="8">
    <source>
        <dbReference type="ARBA" id="ARBA00013188"/>
    </source>
</evidence>
<dbReference type="CDD" id="cd00429">
    <property type="entry name" value="RPE"/>
    <property type="match status" value="1"/>
</dbReference>
<feature type="binding site" evidence="16">
    <location>
        <position position="12"/>
    </location>
    <ligand>
        <name>substrate</name>
    </ligand>
</feature>
<evidence type="ECO:0000256" key="9">
    <source>
        <dbReference type="ARBA" id="ARBA00013920"/>
    </source>
</evidence>
<evidence type="ECO:0000256" key="3">
    <source>
        <dbReference type="ARBA" id="ARBA00001941"/>
    </source>
</evidence>
<dbReference type="NCBIfam" id="TIGR01163">
    <property type="entry name" value="rpe"/>
    <property type="match status" value="1"/>
</dbReference>
<dbReference type="SUPFAM" id="SSF51366">
    <property type="entry name" value="Ribulose-phoshate binding barrel"/>
    <property type="match status" value="1"/>
</dbReference>
<dbReference type="Proteomes" id="UP001367676">
    <property type="component" value="Unassembled WGS sequence"/>
</dbReference>
<dbReference type="GO" id="GO:0006098">
    <property type="term" value="P:pentose-phosphate shunt"/>
    <property type="evidence" value="ECO:0007669"/>
    <property type="project" value="InterPro"/>
</dbReference>
<evidence type="ECO:0000256" key="6">
    <source>
        <dbReference type="ARBA" id="ARBA00005016"/>
    </source>
</evidence>
<evidence type="ECO:0000256" key="10">
    <source>
        <dbReference type="ARBA" id="ARBA00022723"/>
    </source>
</evidence>
<comment type="pathway">
    <text evidence="6">Carbohydrate degradation; pentose phosphate pathway; D-xylulose 5-phosphate from D-ribulose 5-phosphate (non-oxidative stage): step 1/1.</text>
</comment>
<dbReference type="AlphaFoldDB" id="A0AAN9Y480"/>
<feature type="binding site" evidence="16">
    <location>
        <begin position="198"/>
        <end position="199"/>
    </location>
    <ligand>
        <name>substrate</name>
    </ligand>
</feature>
<dbReference type="FunFam" id="3.20.20.70:FF:000074">
    <property type="entry name" value="Ribulose-phosphate 3-epimerase"/>
    <property type="match status" value="1"/>
</dbReference>
<dbReference type="InterPro" id="IPR013785">
    <property type="entry name" value="Aldolase_TIM"/>
</dbReference>
<comment type="catalytic activity">
    <reaction evidence="1 13">
        <text>D-ribulose 5-phosphate = D-xylulose 5-phosphate</text>
        <dbReference type="Rhea" id="RHEA:13677"/>
        <dbReference type="ChEBI" id="CHEBI:57737"/>
        <dbReference type="ChEBI" id="CHEBI:58121"/>
        <dbReference type="EC" id="5.1.3.1"/>
    </reaction>
</comment>
<keyword evidence="15" id="KW-0170">Cobalt</keyword>
<proteinExistence type="inferred from homology"/>
<accession>A0AAN9Y480</accession>
<keyword evidence="13" id="KW-0119">Carbohydrate metabolism</keyword>
<feature type="binding site" evidence="15">
    <location>
        <position position="71"/>
    </location>
    <ligand>
        <name>a divalent metal cation</name>
        <dbReference type="ChEBI" id="CHEBI:60240"/>
    </ligand>
</feature>
<dbReference type="InterPro" id="IPR011060">
    <property type="entry name" value="RibuloseP-bd_barrel"/>
</dbReference>
<dbReference type="EC" id="5.1.3.1" evidence="8 13"/>
<keyword evidence="10 15" id="KW-0479">Metal-binding</keyword>
<evidence type="ECO:0000256" key="11">
    <source>
        <dbReference type="ARBA" id="ARBA00022833"/>
    </source>
</evidence>
<evidence type="ECO:0000256" key="4">
    <source>
        <dbReference type="ARBA" id="ARBA00001947"/>
    </source>
</evidence>
<dbReference type="PROSITE" id="PS01085">
    <property type="entry name" value="RIBUL_P_3_EPIMER_1"/>
    <property type="match status" value="1"/>
</dbReference>
<keyword evidence="12 13" id="KW-0413">Isomerase</keyword>
<feature type="binding site" evidence="15">
    <location>
        <position position="37"/>
    </location>
    <ligand>
        <name>a divalent metal cation</name>
        <dbReference type="ChEBI" id="CHEBI:60240"/>
    </ligand>
</feature>
<feature type="active site" description="Proton donor" evidence="14">
    <location>
        <position position="176"/>
    </location>
</feature>
<protein>
    <recommendedName>
        <fullName evidence="9 13">Ribulose-phosphate 3-epimerase</fullName>
        <ecNumber evidence="8 13">5.1.3.1</ecNumber>
    </recommendedName>
</protein>
<gene>
    <name evidence="17" type="ORF">V9T40_004063</name>
</gene>
<comment type="caution">
    <text evidence="17">The sequence shown here is derived from an EMBL/GenBank/DDBJ whole genome shotgun (WGS) entry which is preliminary data.</text>
</comment>
<evidence type="ECO:0000313" key="17">
    <source>
        <dbReference type="EMBL" id="KAK7586187.1"/>
    </source>
</evidence>
<comment type="cofactor">
    <cofactor evidence="4">
        <name>Zn(2+)</name>
        <dbReference type="ChEBI" id="CHEBI:29105"/>
    </cofactor>
</comment>
<evidence type="ECO:0000256" key="14">
    <source>
        <dbReference type="PIRSR" id="PIRSR001461-1"/>
    </source>
</evidence>
<dbReference type="InterPro" id="IPR026019">
    <property type="entry name" value="Ribul_P_3_epim"/>
</dbReference>
<evidence type="ECO:0000313" key="18">
    <source>
        <dbReference type="Proteomes" id="UP001367676"/>
    </source>
</evidence>
<dbReference type="InterPro" id="IPR000056">
    <property type="entry name" value="Ribul_P_3_epim-like"/>
</dbReference>
<reference evidence="17 18" key="1">
    <citation type="submission" date="2024-03" db="EMBL/GenBank/DDBJ databases">
        <title>Adaptation during the transition from Ophiocordyceps entomopathogen to insect associate is accompanied by gene loss and intensified selection.</title>
        <authorList>
            <person name="Ward C.M."/>
            <person name="Onetto C.A."/>
            <person name="Borneman A.R."/>
        </authorList>
    </citation>
    <scope>NUCLEOTIDE SEQUENCE [LARGE SCALE GENOMIC DNA]</scope>
    <source>
        <strain evidence="17">AWRI1</strain>
        <tissue evidence="17">Single Adult Female</tissue>
    </source>
</reference>
<name>A0AAN9Y480_9HEMI</name>
<feature type="active site" description="Proton acceptor" evidence="14">
    <location>
        <position position="39"/>
    </location>
</feature>
<dbReference type="Gene3D" id="3.20.20.70">
    <property type="entry name" value="Aldolase class I"/>
    <property type="match status" value="1"/>
</dbReference>
<dbReference type="GO" id="GO:0004750">
    <property type="term" value="F:D-ribulose-phosphate 3-epimerase activity"/>
    <property type="evidence" value="ECO:0007669"/>
    <property type="project" value="UniProtKB-EC"/>
</dbReference>
<keyword evidence="18" id="KW-1185">Reference proteome</keyword>
<evidence type="ECO:0000256" key="12">
    <source>
        <dbReference type="ARBA" id="ARBA00023235"/>
    </source>
</evidence>
<dbReference type="GO" id="GO:0005975">
    <property type="term" value="P:carbohydrate metabolic process"/>
    <property type="evidence" value="ECO:0007669"/>
    <property type="project" value="InterPro"/>
</dbReference>
<keyword evidence="15" id="KW-0464">Manganese</keyword>
<comment type="cofactor">
    <cofactor evidence="5">
        <name>Fe(2+)</name>
        <dbReference type="ChEBI" id="CHEBI:29033"/>
    </cofactor>
</comment>
<organism evidence="17 18">
    <name type="scientific">Parthenolecanium corni</name>
    <dbReference type="NCBI Taxonomy" id="536013"/>
    <lineage>
        <taxon>Eukaryota</taxon>
        <taxon>Metazoa</taxon>
        <taxon>Ecdysozoa</taxon>
        <taxon>Arthropoda</taxon>
        <taxon>Hexapoda</taxon>
        <taxon>Insecta</taxon>
        <taxon>Pterygota</taxon>
        <taxon>Neoptera</taxon>
        <taxon>Paraneoptera</taxon>
        <taxon>Hemiptera</taxon>
        <taxon>Sternorrhyncha</taxon>
        <taxon>Coccoidea</taxon>
        <taxon>Coccidae</taxon>
        <taxon>Parthenolecanium</taxon>
    </lineage>
</organism>
<evidence type="ECO:0000256" key="1">
    <source>
        <dbReference type="ARBA" id="ARBA00001782"/>
    </source>
</evidence>
<evidence type="ECO:0000256" key="15">
    <source>
        <dbReference type="PIRSR" id="PIRSR001461-2"/>
    </source>
</evidence>
<comment type="cofactor">
    <cofactor evidence="15">
        <name>a divalent metal cation</name>
        <dbReference type="ChEBI" id="CHEBI:60240"/>
    </cofactor>
    <text evidence="15">Binds 1 divalent metal cation per subunit.</text>
</comment>
<comment type="similarity">
    <text evidence="7 13">Belongs to the ribulose-phosphate 3-epimerase family.</text>
</comment>
<evidence type="ECO:0000256" key="5">
    <source>
        <dbReference type="ARBA" id="ARBA00001954"/>
    </source>
</evidence>
<feature type="binding site" evidence="15">
    <location>
        <position position="176"/>
    </location>
    <ligand>
        <name>a divalent metal cation</name>
        <dbReference type="ChEBI" id="CHEBI:60240"/>
    </ligand>
</feature>
<feature type="binding site" evidence="16">
    <location>
        <position position="71"/>
    </location>
    <ligand>
        <name>substrate</name>
    </ligand>
</feature>
<evidence type="ECO:0000256" key="16">
    <source>
        <dbReference type="PIRSR" id="PIRSR001461-3"/>
    </source>
</evidence>
<dbReference type="PIRSF" id="PIRSF001461">
    <property type="entry name" value="RPE"/>
    <property type="match status" value="1"/>
</dbReference>
<sequence>MERRVFAKIGPSILNADLSRLAEESQRLLDCGADYIHLDVMDGTFVPNITFGHPLVKCLRRNIPDAFFETHMMVQEPARWIEPTADAGVQLYTFHIEPCSNVVDVCRKVREAGMKVGLGIKPNTSVEAVAEYIDAADMILIMTVEPGFGGQKFMSDMMSKVRWLRSNYPSLDIEVDGGVGLDTINQCAEAGANMIVSGTAVTGSADPKSVITRLRDAVNDVVLGHMNNHN</sequence>
<dbReference type="Pfam" id="PF00834">
    <property type="entry name" value="Ribul_P_3_epim"/>
    <property type="match status" value="1"/>
</dbReference>